<keyword evidence="5" id="KW-0472">Membrane</keyword>
<reference evidence="7 8" key="1">
    <citation type="journal article" date="2023" name="Life. Sci Alliance">
        <title>Evolutionary insights into 3D genome organization and epigenetic landscape of Vigna mungo.</title>
        <authorList>
            <person name="Junaid A."/>
            <person name="Singh B."/>
            <person name="Bhatia S."/>
        </authorList>
    </citation>
    <scope>NUCLEOTIDE SEQUENCE [LARGE SCALE GENOMIC DNA]</scope>
    <source>
        <strain evidence="7">Urdbean</strain>
    </source>
</reference>
<sequence length="287" mass="32202">MVAMKVTGDNRDGCRFITGRKKGFMLWLWLAYNKNDGYEKDLRIEIKRLKLMMIQSFMDHVPFPSPGSNSFKITYIHVNQLKHRSSERIITKIQPHIDAKYIIEQGSSKPQAISEIGVSKFGDLGLRFVNWGIISIVLEDASRFVVVMHNVVSGGGRGRCSTGGPICYCGMKCVVRTARTIKNRGKQFWGCPKFKNGGEDGCCNYFSWCADHGVVETKTTGNCEGKFESLLNREAMEAGWKIISDLDLSVKKFGNRLNVLLGVVCVLVLVNIIVDMNDFIVVLIECT</sequence>
<evidence type="ECO:0000313" key="7">
    <source>
        <dbReference type="EMBL" id="WVY90183.1"/>
    </source>
</evidence>
<evidence type="ECO:0000313" key="8">
    <source>
        <dbReference type="Proteomes" id="UP001374535"/>
    </source>
</evidence>
<evidence type="ECO:0000256" key="3">
    <source>
        <dbReference type="ARBA" id="ARBA00022833"/>
    </source>
</evidence>
<evidence type="ECO:0000259" key="6">
    <source>
        <dbReference type="PROSITE" id="PS51999"/>
    </source>
</evidence>
<keyword evidence="1" id="KW-0479">Metal-binding</keyword>
<feature type="domain" description="GRF-type" evidence="6">
    <location>
        <begin position="167"/>
        <end position="212"/>
    </location>
</feature>
<dbReference type="Pfam" id="PF06839">
    <property type="entry name" value="Zn_ribbon_GRF"/>
    <property type="match status" value="1"/>
</dbReference>
<dbReference type="GO" id="GO:0008270">
    <property type="term" value="F:zinc ion binding"/>
    <property type="evidence" value="ECO:0007669"/>
    <property type="project" value="UniProtKB-KW"/>
</dbReference>
<evidence type="ECO:0000256" key="5">
    <source>
        <dbReference type="SAM" id="Phobius"/>
    </source>
</evidence>
<accession>A0AAQ3RBE7</accession>
<evidence type="ECO:0000256" key="4">
    <source>
        <dbReference type="PROSITE-ProRule" id="PRU01343"/>
    </source>
</evidence>
<keyword evidence="3" id="KW-0862">Zinc</keyword>
<dbReference type="PROSITE" id="PS51999">
    <property type="entry name" value="ZF_GRF"/>
    <property type="match status" value="1"/>
</dbReference>
<evidence type="ECO:0000256" key="1">
    <source>
        <dbReference type="ARBA" id="ARBA00022723"/>
    </source>
</evidence>
<dbReference type="Proteomes" id="UP001374535">
    <property type="component" value="Chromosome 11"/>
</dbReference>
<dbReference type="InterPro" id="IPR010666">
    <property type="entry name" value="Znf_GRF"/>
</dbReference>
<keyword evidence="8" id="KW-1185">Reference proteome</keyword>
<feature type="transmembrane region" description="Helical" evidence="5">
    <location>
        <begin position="257"/>
        <end position="274"/>
    </location>
</feature>
<gene>
    <name evidence="7" type="ORF">V8G54_035697</name>
</gene>
<dbReference type="AlphaFoldDB" id="A0AAQ3RBE7"/>
<proteinExistence type="predicted"/>
<name>A0AAQ3RBE7_VIGMU</name>
<organism evidence="7 8">
    <name type="scientific">Vigna mungo</name>
    <name type="common">Black gram</name>
    <name type="synonym">Phaseolus mungo</name>
    <dbReference type="NCBI Taxonomy" id="3915"/>
    <lineage>
        <taxon>Eukaryota</taxon>
        <taxon>Viridiplantae</taxon>
        <taxon>Streptophyta</taxon>
        <taxon>Embryophyta</taxon>
        <taxon>Tracheophyta</taxon>
        <taxon>Spermatophyta</taxon>
        <taxon>Magnoliopsida</taxon>
        <taxon>eudicotyledons</taxon>
        <taxon>Gunneridae</taxon>
        <taxon>Pentapetalae</taxon>
        <taxon>rosids</taxon>
        <taxon>fabids</taxon>
        <taxon>Fabales</taxon>
        <taxon>Fabaceae</taxon>
        <taxon>Papilionoideae</taxon>
        <taxon>50 kb inversion clade</taxon>
        <taxon>NPAAA clade</taxon>
        <taxon>indigoferoid/millettioid clade</taxon>
        <taxon>Phaseoleae</taxon>
        <taxon>Vigna</taxon>
    </lineage>
</organism>
<protein>
    <recommendedName>
        <fullName evidence="6">GRF-type domain-containing protein</fullName>
    </recommendedName>
</protein>
<keyword evidence="5" id="KW-1133">Transmembrane helix</keyword>
<keyword evidence="5" id="KW-0812">Transmembrane</keyword>
<evidence type="ECO:0000256" key="2">
    <source>
        <dbReference type="ARBA" id="ARBA00022771"/>
    </source>
</evidence>
<keyword evidence="2 4" id="KW-0863">Zinc-finger</keyword>
<dbReference type="EMBL" id="CP144690">
    <property type="protein sequence ID" value="WVY90183.1"/>
    <property type="molecule type" value="Genomic_DNA"/>
</dbReference>
<dbReference type="PANTHER" id="PTHR33248">
    <property type="entry name" value="ZINC ION-BINDING PROTEIN"/>
    <property type="match status" value="1"/>
</dbReference>